<keyword evidence="2" id="KW-1185">Reference proteome</keyword>
<dbReference type="Proteomes" id="UP000244005">
    <property type="component" value="Unassembled WGS sequence"/>
</dbReference>
<sequence>MQFCLCFSHNDIGYVFWMLSKAKEEMYTWVVLGAHCIPYRMDGMNHHEKGWTPVLVFTFLLSALFSNRLDPLGTEARQFLVIDLMYAADTKRLSRGFPTSRRLQA</sequence>
<proteinExistence type="predicted"/>
<evidence type="ECO:0000313" key="1">
    <source>
        <dbReference type="EMBL" id="PTQ41042.1"/>
    </source>
</evidence>
<gene>
    <name evidence="1" type="ORF">MARPO_0036s0036</name>
</gene>
<name>A0A2R6X4M3_MARPO</name>
<reference evidence="2" key="1">
    <citation type="journal article" date="2017" name="Cell">
        <title>Insights into land plant evolution garnered from the Marchantia polymorpha genome.</title>
        <authorList>
            <person name="Bowman J.L."/>
            <person name="Kohchi T."/>
            <person name="Yamato K.T."/>
            <person name="Jenkins J."/>
            <person name="Shu S."/>
            <person name="Ishizaki K."/>
            <person name="Yamaoka S."/>
            <person name="Nishihama R."/>
            <person name="Nakamura Y."/>
            <person name="Berger F."/>
            <person name="Adam C."/>
            <person name="Aki S.S."/>
            <person name="Althoff F."/>
            <person name="Araki T."/>
            <person name="Arteaga-Vazquez M.A."/>
            <person name="Balasubrmanian S."/>
            <person name="Barry K."/>
            <person name="Bauer D."/>
            <person name="Boehm C.R."/>
            <person name="Briginshaw L."/>
            <person name="Caballero-Perez J."/>
            <person name="Catarino B."/>
            <person name="Chen F."/>
            <person name="Chiyoda S."/>
            <person name="Chovatia M."/>
            <person name="Davies K.M."/>
            <person name="Delmans M."/>
            <person name="Demura T."/>
            <person name="Dierschke T."/>
            <person name="Dolan L."/>
            <person name="Dorantes-Acosta A.E."/>
            <person name="Eklund D.M."/>
            <person name="Florent S.N."/>
            <person name="Flores-Sandoval E."/>
            <person name="Fujiyama A."/>
            <person name="Fukuzawa H."/>
            <person name="Galik B."/>
            <person name="Grimanelli D."/>
            <person name="Grimwood J."/>
            <person name="Grossniklaus U."/>
            <person name="Hamada T."/>
            <person name="Haseloff J."/>
            <person name="Hetherington A.J."/>
            <person name="Higo A."/>
            <person name="Hirakawa Y."/>
            <person name="Hundley H.N."/>
            <person name="Ikeda Y."/>
            <person name="Inoue K."/>
            <person name="Inoue S.I."/>
            <person name="Ishida S."/>
            <person name="Jia Q."/>
            <person name="Kakita M."/>
            <person name="Kanazawa T."/>
            <person name="Kawai Y."/>
            <person name="Kawashima T."/>
            <person name="Kennedy M."/>
            <person name="Kinose K."/>
            <person name="Kinoshita T."/>
            <person name="Kohara Y."/>
            <person name="Koide E."/>
            <person name="Komatsu K."/>
            <person name="Kopischke S."/>
            <person name="Kubo M."/>
            <person name="Kyozuka J."/>
            <person name="Lagercrantz U."/>
            <person name="Lin S.S."/>
            <person name="Lindquist E."/>
            <person name="Lipzen A.M."/>
            <person name="Lu C.W."/>
            <person name="De Luna E."/>
            <person name="Martienssen R.A."/>
            <person name="Minamino N."/>
            <person name="Mizutani M."/>
            <person name="Mizutani M."/>
            <person name="Mochizuki N."/>
            <person name="Monte I."/>
            <person name="Mosher R."/>
            <person name="Nagasaki H."/>
            <person name="Nakagami H."/>
            <person name="Naramoto S."/>
            <person name="Nishitani K."/>
            <person name="Ohtani M."/>
            <person name="Okamoto T."/>
            <person name="Okumura M."/>
            <person name="Phillips J."/>
            <person name="Pollak B."/>
            <person name="Reinders A."/>
            <person name="Rovekamp M."/>
            <person name="Sano R."/>
            <person name="Sawa S."/>
            <person name="Schmid M.W."/>
            <person name="Shirakawa M."/>
            <person name="Solano R."/>
            <person name="Spunde A."/>
            <person name="Suetsugu N."/>
            <person name="Sugano S."/>
            <person name="Sugiyama A."/>
            <person name="Sun R."/>
            <person name="Suzuki Y."/>
            <person name="Takenaka M."/>
            <person name="Takezawa D."/>
            <person name="Tomogane H."/>
            <person name="Tsuzuki M."/>
            <person name="Ueda T."/>
            <person name="Umeda M."/>
            <person name="Ward J.M."/>
            <person name="Watanabe Y."/>
            <person name="Yazaki K."/>
            <person name="Yokoyama R."/>
            <person name="Yoshitake Y."/>
            <person name="Yotsui I."/>
            <person name="Zachgo S."/>
            <person name="Schmutz J."/>
        </authorList>
    </citation>
    <scope>NUCLEOTIDE SEQUENCE [LARGE SCALE GENOMIC DNA]</scope>
    <source>
        <strain evidence="2">Tak-1</strain>
    </source>
</reference>
<protein>
    <submittedName>
        <fullName evidence="1">Uncharacterized protein</fullName>
    </submittedName>
</protein>
<dbReference type="EMBL" id="KZ772708">
    <property type="protein sequence ID" value="PTQ41042.1"/>
    <property type="molecule type" value="Genomic_DNA"/>
</dbReference>
<dbReference type="AlphaFoldDB" id="A0A2R6X4M3"/>
<evidence type="ECO:0000313" key="2">
    <source>
        <dbReference type="Proteomes" id="UP000244005"/>
    </source>
</evidence>
<accession>A0A2R6X4M3</accession>
<dbReference type="Gramene" id="Mp1g07920.1">
    <property type="protein sequence ID" value="Mp1g07920.1.cds1"/>
    <property type="gene ID" value="Mp1g07920"/>
</dbReference>
<organism evidence="1 2">
    <name type="scientific">Marchantia polymorpha</name>
    <name type="common">Common liverwort</name>
    <name type="synonym">Marchantia aquatica</name>
    <dbReference type="NCBI Taxonomy" id="3197"/>
    <lineage>
        <taxon>Eukaryota</taxon>
        <taxon>Viridiplantae</taxon>
        <taxon>Streptophyta</taxon>
        <taxon>Embryophyta</taxon>
        <taxon>Marchantiophyta</taxon>
        <taxon>Marchantiopsida</taxon>
        <taxon>Marchantiidae</taxon>
        <taxon>Marchantiales</taxon>
        <taxon>Marchantiaceae</taxon>
        <taxon>Marchantia</taxon>
    </lineage>
</organism>